<feature type="non-terminal residue" evidence="3">
    <location>
        <position position="132"/>
    </location>
</feature>
<reference evidence="3 4" key="1">
    <citation type="journal article" date="2016" name="Nat. Commun.">
        <title>Local admixture of amplified and diversified secreted pathogenesis determinants shapes mosaic Toxoplasma gondii genomes.</title>
        <authorList>
            <person name="Lorenzi H."/>
            <person name="Khan A."/>
            <person name="Behnke M.S."/>
            <person name="Namasivayam S."/>
            <person name="Swapna L.S."/>
            <person name="Hadjithomas M."/>
            <person name="Karamycheva S."/>
            <person name="Pinney D."/>
            <person name="Brunk B.P."/>
            <person name="Ajioka J.W."/>
            <person name="Ajzenberg D."/>
            <person name="Boothroyd J.C."/>
            <person name="Boyle J.P."/>
            <person name="Darde M.L."/>
            <person name="Diaz-Miranda M.A."/>
            <person name="Dubey J.P."/>
            <person name="Fritz H.M."/>
            <person name="Gennari S.M."/>
            <person name="Gregory B.D."/>
            <person name="Kim K."/>
            <person name="Saeij J.P."/>
            <person name="Su C."/>
            <person name="White M.W."/>
            <person name="Zhu X.Q."/>
            <person name="Howe D.K."/>
            <person name="Rosenthal B.M."/>
            <person name="Grigg M.E."/>
            <person name="Parkinson J."/>
            <person name="Liu L."/>
            <person name="Kissinger J.C."/>
            <person name="Roos D.S."/>
            <person name="Sibley L.D."/>
        </authorList>
    </citation>
    <scope>NUCLEOTIDE SEQUENCE [LARGE SCALE GENOMIC DNA]</scope>
    <source>
        <strain evidence="3 4">ARI</strain>
    </source>
</reference>
<sequence length="132" mass="13706">MVTWHALVSIAVAAISCSVEENIWNHSNLCRIRVALDIFRNLWAPSSTLLFHGELCIRAFAARAPGHDDSAKKDLTGQPLPVSEAELEAAQALLALSARSAIDTSGTQEEPAASAAAAPPGGRGPTPGAADP</sequence>
<feature type="region of interest" description="Disordered" evidence="1">
    <location>
        <begin position="102"/>
        <end position="132"/>
    </location>
</feature>
<organism evidence="3 4">
    <name type="scientific">Toxoplasma gondii ARI</name>
    <dbReference type="NCBI Taxonomy" id="1074872"/>
    <lineage>
        <taxon>Eukaryota</taxon>
        <taxon>Sar</taxon>
        <taxon>Alveolata</taxon>
        <taxon>Apicomplexa</taxon>
        <taxon>Conoidasida</taxon>
        <taxon>Coccidia</taxon>
        <taxon>Eucoccidiorida</taxon>
        <taxon>Eimeriorina</taxon>
        <taxon>Sarcocystidae</taxon>
        <taxon>Toxoplasma</taxon>
    </lineage>
</organism>
<evidence type="ECO:0000256" key="1">
    <source>
        <dbReference type="SAM" id="MobiDB-lite"/>
    </source>
</evidence>
<comment type="caution">
    <text evidence="3">The sequence shown here is derived from an EMBL/GenBank/DDBJ whole genome shotgun (WGS) entry which is preliminary data.</text>
</comment>
<protein>
    <submittedName>
        <fullName evidence="3">KRUF family protein</fullName>
    </submittedName>
</protein>
<feature type="chain" id="PRO_5007300791" evidence="2">
    <location>
        <begin position="19"/>
        <end position="132"/>
    </location>
</feature>
<accession>A0A139XJU4</accession>
<name>A0A139XJU4_TOXGO</name>
<dbReference type="Proteomes" id="UP000074247">
    <property type="component" value="Unassembled WGS sequence"/>
</dbReference>
<evidence type="ECO:0000256" key="2">
    <source>
        <dbReference type="SAM" id="SignalP"/>
    </source>
</evidence>
<gene>
    <name evidence="3" type="ORF">TGARI_295935A</name>
</gene>
<evidence type="ECO:0000313" key="3">
    <source>
        <dbReference type="EMBL" id="KYF39049.1"/>
    </source>
</evidence>
<feature type="signal peptide" evidence="2">
    <location>
        <begin position="1"/>
        <end position="18"/>
    </location>
</feature>
<dbReference type="EMBL" id="AGQS02005852">
    <property type="protein sequence ID" value="KYF39049.1"/>
    <property type="molecule type" value="Genomic_DNA"/>
</dbReference>
<proteinExistence type="predicted"/>
<keyword evidence="2" id="KW-0732">Signal</keyword>
<dbReference type="VEuPathDB" id="ToxoDB:TGARI_295935A"/>
<feature type="compositionally biased region" description="Low complexity" evidence="1">
    <location>
        <begin position="111"/>
        <end position="132"/>
    </location>
</feature>
<evidence type="ECO:0000313" key="4">
    <source>
        <dbReference type="Proteomes" id="UP000074247"/>
    </source>
</evidence>
<dbReference type="AlphaFoldDB" id="A0A139XJU4"/>